<organism evidence="2 3">
    <name type="scientific">Amniculicola lignicola CBS 123094</name>
    <dbReference type="NCBI Taxonomy" id="1392246"/>
    <lineage>
        <taxon>Eukaryota</taxon>
        <taxon>Fungi</taxon>
        <taxon>Dikarya</taxon>
        <taxon>Ascomycota</taxon>
        <taxon>Pezizomycotina</taxon>
        <taxon>Dothideomycetes</taxon>
        <taxon>Pleosporomycetidae</taxon>
        <taxon>Pleosporales</taxon>
        <taxon>Amniculicolaceae</taxon>
        <taxon>Amniculicola</taxon>
    </lineage>
</organism>
<dbReference type="Proteomes" id="UP000799779">
    <property type="component" value="Unassembled WGS sequence"/>
</dbReference>
<dbReference type="InterPro" id="IPR011042">
    <property type="entry name" value="6-blade_b-propeller_TolB-like"/>
</dbReference>
<evidence type="ECO:0008006" key="4">
    <source>
        <dbReference type="Google" id="ProtNLM"/>
    </source>
</evidence>
<feature type="signal peptide" evidence="1">
    <location>
        <begin position="1"/>
        <end position="22"/>
    </location>
</feature>
<dbReference type="SUPFAM" id="SSF82171">
    <property type="entry name" value="DPP6 N-terminal domain-like"/>
    <property type="match status" value="1"/>
</dbReference>
<dbReference type="AlphaFoldDB" id="A0A6A5WV24"/>
<dbReference type="EMBL" id="ML977562">
    <property type="protein sequence ID" value="KAF2005653.1"/>
    <property type="molecule type" value="Genomic_DNA"/>
</dbReference>
<feature type="chain" id="PRO_5025379961" description="Saponin hydrolase" evidence="1">
    <location>
        <begin position="23"/>
        <end position="629"/>
    </location>
</feature>
<dbReference type="OrthoDB" id="10265322at2759"/>
<evidence type="ECO:0000256" key="1">
    <source>
        <dbReference type="SAM" id="SignalP"/>
    </source>
</evidence>
<dbReference type="Gene3D" id="2.120.10.30">
    <property type="entry name" value="TolB, C-terminal domain"/>
    <property type="match status" value="1"/>
</dbReference>
<accession>A0A6A5WV24</accession>
<sequence>MGFLSRSLVLWLSSSALPHAWAVAPPPEPEPISIAAVPLPPGIANTSVGACTTEVNPHGTGCITIVEYPRIGTGSGSFLPDGIHITAYATFTGAPAAPHPASIYTGLQLIIIKTDGKKFPNGDSWKCITCGVPDKNKVGSTELDPYPQSFSDGIRVITGINVVSCGVHQLTSTACTPAKTFIYPIRWSSTANDSGEGPGGTIREVRLHPDQVHLAFNAYIYVGGQIGEVGLIGRLKFNATGTNGMDPRYELTNVNLLSNPNLPPPLSLHGKDLSINTSAIAIGELRGWTGTGQEVTYVGYPVESCNMDLFAVSLKTGVVRRITAHPEYPDPIAVSPDDKWQVVLDTRGSDRLMFMSALRTVPAILDIIVAGAVSSVRNNGPRRFFQPWLLDYDGDRGTYFGQKINAAGDGTPGSINDPNWNAGADPRWSDDGTKIVYFQMLTTPPSCGPPNSLPCEVSTEPYRQETRIFVATLTSRKPLPKQKIQPLSDNIPWAIPYTAGMEITISPPIPAGTYTLKGGHSGSAKVTIGTNPTTGVYTSVSAIYNNFNNGGAHTIDGFENVTTTPINVTTSKYDWYSNVTSRGDGRASKFTSPNGFHLTLDFMTNFFDAEGNLTTVINGKTYHQPGNFM</sequence>
<evidence type="ECO:0000313" key="3">
    <source>
        <dbReference type="Proteomes" id="UP000799779"/>
    </source>
</evidence>
<evidence type="ECO:0000313" key="2">
    <source>
        <dbReference type="EMBL" id="KAF2005653.1"/>
    </source>
</evidence>
<keyword evidence="1" id="KW-0732">Signal</keyword>
<name>A0A6A5WV24_9PLEO</name>
<reference evidence="2" key="1">
    <citation type="journal article" date="2020" name="Stud. Mycol.">
        <title>101 Dothideomycetes genomes: a test case for predicting lifestyles and emergence of pathogens.</title>
        <authorList>
            <person name="Haridas S."/>
            <person name="Albert R."/>
            <person name="Binder M."/>
            <person name="Bloem J."/>
            <person name="Labutti K."/>
            <person name="Salamov A."/>
            <person name="Andreopoulos B."/>
            <person name="Baker S."/>
            <person name="Barry K."/>
            <person name="Bills G."/>
            <person name="Bluhm B."/>
            <person name="Cannon C."/>
            <person name="Castanera R."/>
            <person name="Culley D."/>
            <person name="Daum C."/>
            <person name="Ezra D."/>
            <person name="Gonzalez J."/>
            <person name="Henrissat B."/>
            <person name="Kuo A."/>
            <person name="Liang C."/>
            <person name="Lipzen A."/>
            <person name="Lutzoni F."/>
            <person name="Magnuson J."/>
            <person name="Mondo S."/>
            <person name="Nolan M."/>
            <person name="Ohm R."/>
            <person name="Pangilinan J."/>
            <person name="Park H.-J."/>
            <person name="Ramirez L."/>
            <person name="Alfaro M."/>
            <person name="Sun H."/>
            <person name="Tritt A."/>
            <person name="Yoshinaga Y."/>
            <person name="Zwiers L.-H."/>
            <person name="Turgeon B."/>
            <person name="Goodwin S."/>
            <person name="Spatafora J."/>
            <person name="Crous P."/>
            <person name="Grigoriev I."/>
        </authorList>
    </citation>
    <scope>NUCLEOTIDE SEQUENCE</scope>
    <source>
        <strain evidence="2">CBS 123094</strain>
    </source>
</reference>
<protein>
    <recommendedName>
        <fullName evidence="4">Saponin hydrolase</fullName>
    </recommendedName>
</protein>
<proteinExistence type="predicted"/>
<keyword evidence="3" id="KW-1185">Reference proteome</keyword>
<gene>
    <name evidence="2" type="ORF">P154DRAFT_457086</name>
</gene>